<dbReference type="GO" id="GO:0045227">
    <property type="term" value="P:capsule polysaccharide biosynthetic process"/>
    <property type="evidence" value="ECO:0007669"/>
    <property type="project" value="UniProtKB-UniPathway"/>
</dbReference>
<proteinExistence type="inferred from homology"/>
<evidence type="ECO:0000256" key="2">
    <source>
        <dbReference type="ARBA" id="ARBA00013064"/>
    </source>
</evidence>
<dbReference type="Gene3D" id="3.20.20.140">
    <property type="entry name" value="Metal-dependent hydrolases"/>
    <property type="match status" value="1"/>
</dbReference>
<dbReference type="Pfam" id="PF19567">
    <property type="entry name" value="CpsB_CapC"/>
    <property type="match status" value="1"/>
</dbReference>
<evidence type="ECO:0000256" key="1">
    <source>
        <dbReference type="ARBA" id="ARBA00005750"/>
    </source>
</evidence>
<comment type="catalytic activity">
    <reaction evidence="4">
        <text>O-phospho-L-tyrosyl-[protein] + H2O = L-tyrosyl-[protein] + phosphate</text>
        <dbReference type="Rhea" id="RHEA:10684"/>
        <dbReference type="Rhea" id="RHEA-COMP:10136"/>
        <dbReference type="Rhea" id="RHEA-COMP:20101"/>
        <dbReference type="ChEBI" id="CHEBI:15377"/>
        <dbReference type="ChEBI" id="CHEBI:43474"/>
        <dbReference type="ChEBI" id="CHEBI:46858"/>
        <dbReference type="ChEBI" id="CHEBI:61978"/>
        <dbReference type="EC" id="3.1.3.48"/>
    </reaction>
</comment>
<reference evidence="5 6" key="1">
    <citation type="submission" date="2016-10" db="EMBL/GenBank/DDBJ databases">
        <authorList>
            <person name="de Groot N.N."/>
        </authorList>
    </citation>
    <scope>NUCLEOTIDE SEQUENCE [LARGE SCALE GENOMIC DNA]</scope>
    <source>
        <strain evidence="5 6">GAS232</strain>
    </source>
</reference>
<keyword evidence="3" id="KW-0378">Hydrolase</keyword>
<dbReference type="RefSeq" id="WP_083344985.1">
    <property type="nucleotide sequence ID" value="NZ_LT629690.1"/>
</dbReference>
<name>A0A1G7JX52_9BACT</name>
<organism evidence="5 6">
    <name type="scientific">Terriglobus roseus</name>
    <dbReference type="NCBI Taxonomy" id="392734"/>
    <lineage>
        <taxon>Bacteria</taxon>
        <taxon>Pseudomonadati</taxon>
        <taxon>Acidobacteriota</taxon>
        <taxon>Terriglobia</taxon>
        <taxon>Terriglobales</taxon>
        <taxon>Acidobacteriaceae</taxon>
        <taxon>Terriglobus</taxon>
    </lineage>
</organism>
<dbReference type="GO" id="GO:0030145">
    <property type="term" value="F:manganese ion binding"/>
    <property type="evidence" value="ECO:0007669"/>
    <property type="project" value="InterPro"/>
</dbReference>
<dbReference type="InterPro" id="IPR016667">
    <property type="entry name" value="Caps_polysacc_synth_CpsB/CapC"/>
</dbReference>
<dbReference type="GO" id="GO:0004725">
    <property type="term" value="F:protein tyrosine phosphatase activity"/>
    <property type="evidence" value="ECO:0007669"/>
    <property type="project" value="UniProtKB-EC"/>
</dbReference>
<dbReference type="OrthoDB" id="9788539at2"/>
<dbReference type="PANTHER" id="PTHR39181">
    <property type="entry name" value="TYROSINE-PROTEIN PHOSPHATASE YWQE"/>
    <property type="match status" value="1"/>
</dbReference>
<sequence length="272" mass="31194">MIDIHHHLLPGIDDGSKSLEQSIAMVTMAVEDGITHIVATPHADDTWKYNRERNAGLLQQLREALPAEVAAKITLGLGCDFHMNWENTEDAHVHKRRYTINETEYLLVELPDVGIPNRMDELLYQLRVDGLTPILTHPERNTTLQRSRDRLREWMQSGLLLQVTAGSVTGHFGSTAETFAWELLEKRWVHFLATDAHNLDRRPPHMSSAYRLVSERLGTETAERLCVSNPLTVFEGRPWPSQPEPIGLFEQPFVDDDDDDDKPSFWRRLFGR</sequence>
<dbReference type="PANTHER" id="PTHR39181:SF1">
    <property type="entry name" value="TYROSINE-PROTEIN PHOSPHATASE YWQE"/>
    <property type="match status" value="1"/>
</dbReference>
<dbReference type="UniPathway" id="UPA00934"/>
<dbReference type="EMBL" id="LT629690">
    <property type="protein sequence ID" value="SDF29384.1"/>
    <property type="molecule type" value="Genomic_DNA"/>
</dbReference>
<dbReference type="InterPro" id="IPR032466">
    <property type="entry name" value="Metal_Hydrolase"/>
</dbReference>
<protein>
    <recommendedName>
        <fullName evidence="2">protein-tyrosine-phosphatase</fullName>
        <ecNumber evidence="2">3.1.3.48</ecNumber>
    </recommendedName>
</protein>
<dbReference type="PIRSF" id="PIRSF016557">
    <property type="entry name" value="Caps_synth_CpsB"/>
    <property type="match status" value="1"/>
</dbReference>
<dbReference type="Proteomes" id="UP000182427">
    <property type="component" value="Chromosome I"/>
</dbReference>
<keyword evidence="6" id="KW-1185">Reference proteome</keyword>
<evidence type="ECO:0000313" key="6">
    <source>
        <dbReference type="Proteomes" id="UP000182427"/>
    </source>
</evidence>
<dbReference type="SUPFAM" id="SSF51556">
    <property type="entry name" value="Metallo-dependent hydrolases"/>
    <property type="match status" value="1"/>
</dbReference>
<evidence type="ECO:0000256" key="3">
    <source>
        <dbReference type="ARBA" id="ARBA00022801"/>
    </source>
</evidence>
<accession>A0A1G7JX52</accession>
<evidence type="ECO:0000256" key="4">
    <source>
        <dbReference type="ARBA" id="ARBA00051722"/>
    </source>
</evidence>
<gene>
    <name evidence="5" type="ORF">SAMN05444167_1975</name>
</gene>
<dbReference type="EC" id="3.1.3.48" evidence="2"/>
<comment type="similarity">
    <text evidence="1">Belongs to the metallo-dependent hydrolases superfamily. CpsB/CapC family.</text>
</comment>
<dbReference type="AlphaFoldDB" id="A0A1G7JX52"/>
<evidence type="ECO:0000313" key="5">
    <source>
        <dbReference type="EMBL" id="SDF29384.1"/>
    </source>
</evidence>